<evidence type="ECO:0000313" key="2">
    <source>
        <dbReference type="EMBL" id="ELY58935.1"/>
    </source>
</evidence>
<gene>
    <name evidence="2" type="ORF">C493_05800</name>
</gene>
<accession>L9XB42</accession>
<dbReference type="PROSITE" id="PS51186">
    <property type="entry name" value="GNAT"/>
    <property type="match status" value="1"/>
</dbReference>
<proteinExistence type="predicted"/>
<dbReference type="STRING" id="1227499.C493_05800"/>
<dbReference type="PANTHER" id="PTHR43072">
    <property type="entry name" value="N-ACETYLTRANSFERASE"/>
    <property type="match status" value="1"/>
</dbReference>
<evidence type="ECO:0000259" key="1">
    <source>
        <dbReference type="PROSITE" id="PS51186"/>
    </source>
</evidence>
<organism evidence="2 3">
    <name type="scientific">Natronolimnohabitans innermongolicus JCM 12255</name>
    <dbReference type="NCBI Taxonomy" id="1227499"/>
    <lineage>
        <taxon>Archaea</taxon>
        <taxon>Methanobacteriati</taxon>
        <taxon>Methanobacteriota</taxon>
        <taxon>Stenosarchaea group</taxon>
        <taxon>Halobacteria</taxon>
        <taxon>Halobacteriales</taxon>
        <taxon>Natrialbaceae</taxon>
        <taxon>Natronolimnohabitans</taxon>
    </lineage>
</organism>
<keyword evidence="3" id="KW-1185">Reference proteome</keyword>
<dbReference type="GO" id="GO:0016747">
    <property type="term" value="F:acyltransferase activity, transferring groups other than amino-acyl groups"/>
    <property type="evidence" value="ECO:0007669"/>
    <property type="project" value="InterPro"/>
</dbReference>
<dbReference type="Proteomes" id="UP000011602">
    <property type="component" value="Unassembled WGS sequence"/>
</dbReference>
<dbReference type="EMBL" id="AOHZ01000031">
    <property type="protein sequence ID" value="ELY58935.1"/>
    <property type="molecule type" value="Genomic_DNA"/>
</dbReference>
<dbReference type="PATRIC" id="fig|1227499.3.peg.1183"/>
<keyword evidence="2" id="KW-0808">Transferase</keyword>
<reference evidence="2 3" key="1">
    <citation type="journal article" date="2014" name="PLoS Genet.">
        <title>Phylogenetically driven sequencing of extremely halophilic archaea reveals strategies for static and dynamic osmo-response.</title>
        <authorList>
            <person name="Becker E.A."/>
            <person name="Seitzer P.M."/>
            <person name="Tritt A."/>
            <person name="Larsen D."/>
            <person name="Krusor M."/>
            <person name="Yao A.I."/>
            <person name="Wu D."/>
            <person name="Madern D."/>
            <person name="Eisen J.A."/>
            <person name="Darling A.E."/>
            <person name="Facciotti M.T."/>
        </authorList>
    </citation>
    <scope>NUCLEOTIDE SEQUENCE [LARGE SCALE GENOMIC DNA]</scope>
    <source>
        <strain evidence="2 3">JCM 12255</strain>
    </source>
</reference>
<dbReference type="InterPro" id="IPR000182">
    <property type="entry name" value="GNAT_dom"/>
</dbReference>
<dbReference type="AlphaFoldDB" id="L9XB42"/>
<dbReference type="SUPFAM" id="SSF55729">
    <property type="entry name" value="Acyl-CoA N-acyltransferases (Nat)"/>
    <property type="match status" value="1"/>
</dbReference>
<name>L9XB42_9EURY</name>
<dbReference type="Pfam" id="PF00583">
    <property type="entry name" value="Acetyltransf_1"/>
    <property type="match status" value="1"/>
</dbReference>
<dbReference type="CDD" id="cd04301">
    <property type="entry name" value="NAT_SF"/>
    <property type="match status" value="1"/>
</dbReference>
<protein>
    <submittedName>
        <fullName evidence="2">N-acetyltransferase GCN5</fullName>
    </submittedName>
</protein>
<sequence>MTAPGARGGMSVHPTLSFDDELHRRIYEYVERNGAVSADELMRSIRVESDAPQSKPARSGTYTESVCPPSADVEACLETLRERGYLTGPDEEIRIALSALETEFECDDGTVRIRPAREADRDGLLETMRGVADESTYIVAENVATQLERDSALVRANEERSRVCFVASLERDAESETDEGDGDDPATEAAVDDSEIVGWLHLDVHELPSLSHTAELTVGVDPGYRRQGIGSSLLEYGLEWAARTGYHKVYQSLPATNEGAIAFLEDEGWEREGVRTEQYRIDGEFVDEVTLAAWP</sequence>
<dbReference type="InterPro" id="IPR016181">
    <property type="entry name" value="Acyl_CoA_acyltransferase"/>
</dbReference>
<dbReference type="PANTHER" id="PTHR43072:SF52">
    <property type="entry name" value="GCN5-RELATED N-ACETYLTRANSFERASE"/>
    <property type="match status" value="1"/>
</dbReference>
<dbReference type="Gene3D" id="3.40.630.30">
    <property type="match status" value="1"/>
</dbReference>
<dbReference type="eggNOG" id="arCOG00831">
    <property type="taxonomic scope" value="Archaea"/>
</dbReference>
<evidence type="ECO:0000313" key="3">
    <source>
        <dbReference type="Proteomes" id="UP000011602"/>
    </source>
</evidence>
<feature type="domain" description="N-acetyltransferase" evidence="1">
    <location>
        <begin position="111"/>
        <end position="292"/>
    </location>
</feature>
<comment type="caution">
    <text evidence="2">The sequence shown here is derived from an EMBL/GenBank/DDBJ whole genome shotgun (WGS) entry which is preliminary data.</text>
</comment>